<dbReference type="InterPro" id="IPR005202">
    <property type="entry name" value="TF_GRAS"/>
</dbReference>
<evidence type="ECO:0000313" key="7">
    <source>
        <dbReference type="Proteomes" id="UP001314170"/>
    </source>
</evidence>
<keyword evidence="3" id="KW-0804">Transcription</keyword>
<proteinExistence type="inferred from homology"/>
<protein>
    <recommendedName>
        <fullName evidence="8">Nodulation-signaling pathway 2 protein</fullName>
    </recommendedName>
</protein>
<comment type="similarity">
    <text evidence="5">Belongs to the GRAS family.</text>
</comment>
<evidence type="ECO:0000256" key="5">
    <source>
        <dbReference type="PROSITE-ProRule" id="PRU01191"/>
    </source>
</evidence>
<sequence>MLVDLPCYSWQSYNPIEEAGLLLGNTDDQLGSCPNYSSSCISIEDFSDVSSSIPFSPAMIFYESLGFPTRVDDLPVTTFWPEEPNSSLNCESNTTFVDSLMVNEIEDISDWLASEGSLPALQKFPGNDAGSLFVSPSLREASIDTLTNQSSFILPGIGMEVDNHLMILHLLKAYGEAAEMEMKELAENILRRLKEKACPIGSTLERLAYYLIQALEGEVDFLCQEASKNYEIVFKAFYQIFPYGRFAHFTANSAILEAIPEDADIVHIVDFDIGQGVQWPPMIEALARRGETKVRLTAVKWEEEEDCSGVSSTKRFEETKMRLYEHAHIFGLRLKMEEMDMDALVSEMKKTKKRGGRSEWLAFNCMVGLPHMGKGRTARSLVEFLRLAKDSISLNNDSGSGTRGTITIGDGIGWGKRTEEQTGYGSIFEGQLVQFLALIESIDSHFPYHLREARIAMECVFLIPYFASSIGLQIWDDIARESKALSGVGLVAWRMRKDNLMEAKELIRETESFYCASIEGVKENQMVLSYMGIPLVKVSSWT</sequence>
<evidence type="ECO:0000313" key="6">
    <source>
        <dbReference type="EMBL" id="CAK7330489.1"/>
    </source>
</evidence>
<evidence type="ECO:0000256" key="3">
    <source>
        <dbReference type="ARBA" id="ARBA00023163"/>
    </source>
</evidence>
<organism evidence="6 7">
    <name type="scientific">Dovyalis caffra</name>
    <dbReference type="NCBI Taxonomy" id="77055"/>
    <lineage>
        <taxon>Eukaryota</taxon>
        <taxon>Viridiplantae</taxon>
        <taxon>Streptophyta</taxon>
        <taxon>Embryophyta</taxon>
        <taxon>Tracheophyta</taxon>
        <taxon>Spermatophyta</taxon>
        <taxon>Magnoliopsida</taxon>
        <taxon>eudicotyledons</taxon>
        <taxon>Gunneridae</taxon>
        <taxon>Pentapetalae</taxon>
        <taxon>rosids</taxon>
        <taxon>fabids</taxon>
        <taxon>Malpighiales</taxon>
        <taxon>Salicaceae</taxon>
        <taxon>Flacourtieae</taxon>
        <taxon>Dovyalis</taxon>
    </lineage>
</organism>
<dbReference type="Pfam" id="PF03514">
    <property type="entry name" value="GRAS"/>
    <property type="match status" value="1"/>
</dbReference>
<keyword evidence="2" id="KW-0805">Transcription regulation</keyword>
<accession>A0AAV1RBD0</accession>
<evidence type="ECO:0008006" key="8">
    <source>
        <dbReference type="Google" id="ProtNLM"/>
    </source>
</evidence>
<keyword evidence="7" id="KW-1185">Reference proteome</keyword>
<comment type="caution">
    <text evidence="5">Lacks conserved residue(s) required for the propagation of feature annotation.</text>
</comment>
<dbReference type="PANTHER" id="PTHR31636">
    <property type="entry name" value="OSJNBA0084A10.13 PROTEIN-RELATED"/>
    <property type="match status" value="1"/>
</dbReference>
<dbReference type="Proteomes" id="UP001314170">
    <property type="component" value="Unassembled WGS sequence"/>
</dbReference>
<dbReference type="EMBL" id="CAWUPB010000913">
    <property type="protein sequence ID" value="CAK7330489.1"/>
    <property type="molecule type" value="Genomic_DNA"/>
</dbReference>
<dbReference type="AlphaFoldDB" id="A0AAV1RBD0"/>
<keyword evidence="4" id="KW-0539">Nucleus</keyword>
<feature type="short sequence motif" description="VHIID" evidence="5">
    <location>
        <begin position="266"/>
        <end position="270"/>
    </location>
</feature>
<name>A0AAV1RBD0_9ROSI</name>
<dbReference type="GO" id="GO:0005634">
    <property type="term" value="C:nucleus"/>
    <property type="evidence" value="ECO:0007669"/>
    <property type="project" value="UniProtKB-SubCell"/>
</dbReference>
<evidence type="ECO:0000256" key="2">
    <source>
        <dbReference type="ARBA" id="ARBA00023015"/>
    </source>
</evidence>
<feature type="region of interest" description="SAW" evidence="5">
    <location>
        <begin position="464"/>
        <end position="542"/>
    </location>
</feature>
<evidence type="ECO:0000256" key="1">
    <source>
        <dbReference type="ARBA" id="ARBA00004123"/>
    </source>
</evidence>
<gene>
    <name evidence="6" type="ORF">DCAF_LOCUS7983</name>
</gene>
<reference evidence="6 7" key="1">
    <citation type="submission" date="2024-01" db="EMBL/GenBank/DDBJ databases">
        <authorList>
            <person name="Waweru B."/>
        </authorList>
    </citation>
    <scope>NUCLEOTIDE SEQUENCE [LARGE SCALE GENOMIC DNA]</scope>
</reference>
<evidence type="ECO:0000256" key="4">
    <source>
        <dbReference type="ARBA" id="ARBA00023242"/>
    </source>
</evidence>
<comment type="caution">
    <text evidence="6">The sequence shown here is derived from an EMBL/GenBank/DDBJ whole genome shotgun (WGS) entry which is preliminary data.</text>
</comment>
<comment type="subcellular location">
    <subcellularLocation>
        <location evidence="1">Nucleus</location>
    </subcellularLocation>
</comment>
<dbReference type="PROSITE" id="PS50985">
    <property type="entry name" value="GRAS"/>
    <property type="match status" value="1"/>
</dbReference>